<keyword evidence="5" id="KW-1185">Reference proteome</keyword>
<proteinExistence type="predicted"/>
<feature type="signal peptide" evidence="1">
    <location>
        <begin position="1"/>
        <end position="24"/>
    </location>
</feature>
<sequence length="138" mass="15644">MNILRKCVFLKLTYMIMGMANAVAEVPSDSIFSVSNERKMINNYFSDNQIKEFLESVCNIADRIMENTDEIKLVTAALVNKRKSLSEPLQIIGDVFLRIFDNGMGEKDIKFFKDFFILVLVKLINIPDIVGEVGNALS</sequence>
<dbReference type="AlphaFoldDB" id="A0A9Q9C1K4"/>
<reference evidence="2" key="1">
    <citation type="submission" date="2021-05" db="EMBL/GenBank/DDBJ databases">
        <title>Encephalitozoon hellem ATCC 50604 Complete Genome.</title>
        <authorList>
            <person name="Mascarenhas dos Santos A.C."/>
            <person name="Julian A.T."/>
            <person name="Pombert J.-F."/>
        </authorList>
    </citation>
    <scope>NUCLEOTIDE SEQUENCE</scope>
    <source>
        <strain evidence="2">ATCC 50604</strain>
    </source>
</reference>
<organism evidence="2 4">
    <name type="scientific">Encephalitozoon hellem</name>
    <name type="common">Microsporidian parasite</name>
    <dbReference type="NCBI Taxonomy" id="27973"/>
    <lineage>
        <taxon>Eukaryota</taxon>
        <taxon>Fungi</taxon>
        <taxon>Fungi incertae sedis</taxon>
        <taxon>Microsporidia</taxon>
        <taxon>Unikaryonidae</taxon>
        <taxon>Encephalitozoon</taxon>
    </lineage>
</organism>
<feature type="chain" id="PRO_5040229363" evidence="1">
    <location>
        <begin position="25"/>
        <end position="138"/>
    </location>
</feature>
<dbReference type="Proteomes" id="UP001217963">
    <property type="component" value="Chromosome I"/>
</dbReference>
<evidence type="ECO:0000313" key="5">
    <source>
        <dbReference type="Proteomes" id="UP001217963"/>
    </source>
</evidence>
<evidence type="ECO:0000313" key="3">
    <source>
        <dbReference type="EMBL" id="WEL37833.1"/>
    </source>
</evidence>
<evidence type="ECO:0000313" key="4">
    <source>
        <dbReference type="Proteomes" id="UP001059546"/>
    </source>
</evidence>
<keyword evidence="1" id="KW-0732">Signal</keyword>
<evidence type="ECO:0000313" key="2">
    <source>
        <dbReference type="EMBL" id="UTX42391.1"/>
    </source>
</evidence>
<accession>A0A9Q9C1K4</accession>
<protein>
    <submittedName>
        <fullName evidence="2">Uncharacterized protein</fullName>
    </submittedName>
</protein>
<dbReference type="EMBL" id="CP075147">
    <property type="protein sequence ID" value="UTX42391.1"/>
    <property type="molecule type" value="Genomic_DNA"/>
</dbReference>
<dbReference type="OrthoDB" id="2194766at2759"/>
<dbReference type="EMBL" id="CP119062">
    <property type="protein sequence ID" value="WEL37833.1"/>
    <property type="molecule type" value="Genomic_DNA"/>
</dbReference>
<dbReference type="Proteomes" id="UP001059546">
    <property type="component" value="Chromosome I"/>
</dbReference>
<reference evidence="3 5" key="2">
    <citation type="submission" date="2023-02" db="EMBL/GenBank/DDBJ databases">
        <title>Encephalitozoon hellem ATCC 50451 complete genome.</title>
        <authorList>
            <person name="Mascarenhas dos Santos A.C."/>
            <person name="Julian A.T."/>
            <person name="Pombert J.-F."/>
        </authorList>
    </citation>
    <scope>NUCLEOTIDE SEQUENCE [LARGE SCALE GENOMIC DNA]</scope>
    <source>
        <strain evidence="3 5">ATCC 50451</strain>
    </source>
</reference>
<evidence type="ECO:0000256" key="1">
    <source>
        <dbReference type="SAM" id="SignalP"/>
    </source>
</evidence>
<name>A0A9Q9C1K4_ENCHE</name>
<gene>
    <name evidence="2" type="ORF">GPU96_01g00940</name>
    <name evidence="3" type="ORF">PFJ87_01g00870</name>
</gene>